<dbReference type="AlphaFoldDB" id="A0A7Z0WUK3"/>
<organism evidence="2 3">
    <name type="scientific">Actinophytocola xinjiangensis</name>
    <dbReference type="NCBI Taxonomy" id="485602"/>
    <lineage>
        <taxon>Bacteria</taxon>
        <taxon>Bacillati</taxon>
        <taxon>Actinomycetota</taxon>
        <taxon>Actinomycetes</taxon>
        <taxon>Pseudonocardiales</taxon>
        <taxon>Pseudonocardiaceae</taxon>
    </lineage>
</organism>
<comment type="caution">
    <text evidence="2">The sequence shown here is derived from an EMBL/GenBank/DDBJ whole genome shotgun (WGS) entry which is preliminary data.</text>
</comment>
<accession>A0A7Z0WUK3</accession>
<dbReference type="Pfam" id="PF12680">
    <property type="entry name" value="SnoaL_2"/>
    <property type="match status" value="1"/>
</dbReference>
<reference evidence="2 3" key="1">
    <citation type="submission" date="2016-12" db="EMBL/GenBank/DDBJ databases">
        <title>The draft genome sequence of Actinophytocola xinjiangensis.</title>
        <authorList>
            <person name="Wang W."/>
            <person name="Yuan L."/>
        </authorList>
    </citation>
    <scope>NUCLEOTIDE SEQUENCE [LARGE SCALE GENOMIC DNA]</scope>
    <source>
        <strain evidence="2 3">CGMCC 4.4663</strain>
    </source>
</reference>
<dbReference type="Gene3D" id="3.10.450.50">
    <property type="match status" value="1"/>
</dbReference>
<evidence type="ECO:0000259" key="1">
    <source>
        <dbReference type="Pfam" id="PF12680"/>
    </source>
</evidence>
<dbReference type="OrthoDB" id="5185819at2"/>
<evidence type="ECO:0000313" key="2">
    <source>
        <dbReference type="EMBL" id="OLF14361.1"/>
    </source>
</evidence>
<evidence type="ECO:0000313" key="3">
    <source>
        <dbReference type="Proteomes" id="UP000185696"/>
    </source>
</evidence>
<sequence>MTTTRSTADTIARFNRAFQERDATLLMDLIAPDCVMESVQPAPNGTRYEGYDASFGSWKALIDDTASHFEVEDVHSGDGWALIRWRYVWGPGVDDSVRGVNVMRVVDGRIVEAAGYSKTAPVVAALGS</sequence>
<dbReference type="SUPFAM" id="SSF54427">
    <property type="entry name" value="NTF2-like"/>
    <property type="match status" value="1"/>
</dbReference>
<feature type="domain" description="SnoaL-like" evidence="1">
    <location>
        <begin position="12"/>
        <end position="112"/>
    </location>
</feature>
<name>A0A7Z0WUK3_9PSEU</name>
<protein>
    <recommendedName>
        <fullName evidence="1">SnoaL-like domain-containing protein</fullName>
    </recommendedName>
</protein>
<dbReference type="EMBL" id="MSIF01000001">
    <property type="protein sequence ID" value="OLF14361.1"/>
    <property type="molecule type" value="Genomic_DNA"/>
</dbReference>
<gene>
    <name evidence="2" type="ORF">BLA60_04335</name>
</gene>
<dbReference type="InterPro" id="IPR037401">
    <property type="entry name" value="SnoaL-like"/>
</dbReference>
<keyword evidence="3" id="KW-1185">Reference proteome</keyword>
<dbReference type="InterPro" id="IPR032710">
    <property type="entry name" value="NTF2-like_dom_sf"/>
</dbReference>
<proteinExistence type="predicted"/>
<dbReference type="Proteomes" id="UP000185696">
    <property type="component" value="Unassembled WGS sequence"/>
</dbReference>
<dbReference type="RefSeq" id="WP_075131309.1">
    <property type="nucleotide sequence ID" value="NZ_MSIF01000001.1"/>
</dbReference>